<evidence type="ECO:0000256" key="1">
    <source>
        <dbReference type="ARBA" id="ARBA00022485"/>
    </source>
</evidence>
<dbReference type="eggNOG" id="COG1600">
    <property type="taxonomic scope" value="Bacteria"/>
</dbReference>
<sequence length="186" mass="20479">MTSQKKQAGYAPSPSPWEQLKQEIKEAAADFGIDDIGFASADPFVSLRSILQNHRDLGYESGFEEPDLDKRVTPALPSSEPASLIAIAVAYPSKMMNPPKNEPGQYRGILARSAWGRDYHQVLRDAMAKLEAFIRERVPEAVLESMVDTGALVDRAVSQRAGIGFSGKNCCIISPKWAHGYISARW</sequence>
<evidence type="ECO:0000259" key="3">
    <source>
        <dbReference type="Pfam" id="PF08331"/>
    </source>
</evidence>
<dbReference type="Proteomes" id="UP000019364">
    <property type="component" value="Unassembled WGS sequence"/>
</dbReference>
<keyword evidence="2" id="KW-0560">Oxidoreductase</keyword>
<organism evidence="4 5">
    <name type="scientific">Paenibacillus pini JCM 16418</name>
    <dbReference type="NCBI Taxonomy" id="1236976"/>
    <lineage>
        <taxon>Bacteria</taxon>
        <taxon>Bacillati</taxon>
        <taxon>Bacillota</taxon>
        <taxon>Bacilli</taxon>
        <taxon>Bacillales</taxon>
        <taxon>Paenibacillaceae</taxon>
        <taxon>Paenibacillus</taxon>
    </lineage>
</organism>
<dbReference type="STRING" id="1236976.JCM16418_3769"/>
<dbReference type="GO" id="GO:0052693">
    <property type="term" value="F:epoxyqueuosine reductase activity"/>
    <property type="evidence" value="ECO:0007669"/>
    <property type="project" value="TreeGrafter"/>
</dbReference>
<proteinExistence type="predicted"/>
<dbReference type="AlphaFoldDB" id="W7Z5N7"/>
<dbReference type="Pfam" id="PF08331">
    <property type="entry name" value="QueG_DUF1730"/>
    <property type="match status" value="1"/>
</dbReference>
<dbReference type="InterPro" id="IPR004453">
    <property type="entry name" value="QueG"/>
</dbReference>
<dbReference type="InterPro" id="IPR013542">
    <property type="entry name" value="QueG_DUF1730"/>
</dbReference>
<name>W7Z5N7_9BACL</name>
<evidence type="ECO:0000256" key="2">
    <source>
        <dbReference type="ARBA" id="ARBA00023002"/>
    </source>
</evidence>
<feature type="domain" description="DUF1730" evidence="3">
    <location>
        <begin position="71"/>
        <end position="149"/>
    </location>
</feature>
<reference evidence="4 5" key="1">
    <citation type="journal article" date="2014" name="Genome Announc.">
        <title>Draft Genome Sequence of Paenibacillus pini JCM 16418T, Isolated from the Rhizosphere of Pine Tree.</title>
        <authorList>
            <person name="Yuki M."/>
            <person name="Oshima K."/>
            <person name="Suda W."/>
            <person name="Oshida Y."/>
            <person name="Kitamura K."/>
            <person name="Iida Y."/>
            <person name="Hattori M."/>
            <person name="Ohkuma M."/>
        </authorList>
    </citation>
    <scope>NUCLEOTIDE SEQUENCE [LARGE SCALE GENOMIC DNA]</scope>
    <source>
        <strain evidence="4 5">JCM 16418</strain>
    </source>
</reference>
<keyword evidence="5" id="KW-1185">Reference proteome</keyword>
<dbReference type="PANTHER" id="PTHR30002">
    <property type="entry name" value="EPOXYQUEUOSINE REDUCTASE"/>
    <property type="match status" value="1"/>
</dbReference>
<dbReference type="GO" id="GO:0051539">
    <property type="term" value="F:4 iron, 4 sulfur cluster binding"/>
    <property type="evidence" value="ECO:0007669"/>
    <property type="project" value="UniProtKB-KW"/>
</dbReference>
<gene>
    <name evidence="4" type="ORF">JCM16418_3769</name>
</gene>
<dbReference type="PANTHER" id="PTHR30002:SF4">
    <property type="entry name" value="EPOXYQUEUOSINE REDUCTASE"/>
    <property type="match status" value="1"/>
</dbReference>
<keyword evidence="1" id="KW-0004">4Fe-4S</keyword>
<evidence type="ECO:0000313" key="4">
    <source>
        <dbReference type="EMBL" id="GAF09619.1"/>
    </source>
</evidence>
<accession>W7Z5N7</accession>
<dbReference type="GO" id="GO:0008616">
    <property type="term" value="P:tRNA queuosine(34) biosynthetic process"/>
    <property type="evidence" value="ECO:0007669"/>
    <property type="project" value="InterPro"/>
</dbReference>
<protein>
    <submittedName>
        <fullName evidence="4">Iron-sulfur cluster-binding protein</fullName>
    </submittedName>
</protein>
<comment type="caution">
    <text evidence="4">The sequence shown here is derived from an EMBL/GenBank/DDBJ whole genome shotgun (WGS) entry which is preliminary data.</text>
</comment>
<evidence type="ECO:0000313" key="5">
    <source>
        <dbReference type="Proteomes" id="UP000019364"/>
    </source>
</evidence>
<keyword evidence="1" id="KW-0479">Metal-binding</keyword>
<dbReference type="EMBL" id="BAVZ01000013">
    <property type="protein sequence ID" value="GAF09619.1"/>
    <property type="molecule type" value="Genomic_DNA"/>
</dbReference>
<keyword evidence="1" id="KW-0408">Iron</keyword>
<keyword evidence="1" id="KW-0411">Iron-sulfur</keyword>